<dbReference type="EMBL" id="JABUFE010000009">
    <property type="protein sequence ID" value="NSX55912.1"/>
    <property type="molecule type" value="Genomic_DNA"/>
</dbReference>
<dbReference type="PROSITE" id="PS51318">
    <property type="entry name" value="TAT"/>
    <property type="match status" value="1"/>
</dbReference>
<feature type="region of interest" description="Disordered" evidence="3">
    <location>
        <begin position="457"/>
        <end position="476"/>
    </location>
</feature>
<dbReference type="Pfam" id="PF02113">
    <property type="entry name" value="Peptidase_S13"/>
    <property type="match status" value="1"/>
</dbReference>
<dbReference type="InterPro" id="IPR006311">
    <property type="entry name" value="TAT_signal"/>
</dbReference>
<evidence type="ECO:0000256" key="4">
    <source>
        <dbReference type="SAM" id="SignalP"/>
    </source>
</evidence>
<dbReference type="SUPFAM" id="SSF56601">
    <property type="entry name" value="beta-lactamase/transpeptidase-like"/>
    <property type="match status" value="1"/>
</dbReference>
<dbReference type="InterPro" id="IPR012338">
    <property type="entry name" value="Beta-lactam/transpept-like"/>
</dbReference>
<dbReference type="PANTHER" id="PTHR30023:SF0">
    <property type="entry name" value="PENICILLIN-SENSITIVE CARBOXYPEPTIDASE A"/>
    <property type="match status" value="1"/>
</dbReference>
<dbReference type="EC" id="3.4.16.4" evidence="5"/>
<evidence type="ECO:0000256" key="2">
    <source>
        <dbReference type="ARBA" id="ARBA00022801"/>
    </source>
</evidence>
<evidence type="ECO:0000256" key="3">
    <source>
        <dbReference type="SAM" id="MobiDB-lite"/>
    </source>
</evidence>
<keyword evidence="4" id="KW-0732">Signal</keyword>
<keyword evidence="6" id="KW-1185">Reference proteome</keyword>
<name>A0ABX2IXU2_9RHOB</name>
<keyword evidence="5" id="KW-0121">Carboxypeptidase</keyword>
<protein>
    <submittedName>
        <fullName evidence="5">D-alanyl-D-alanine carboxypeptidase/D-alanyl-D-alanine-endopeptidase</fullName>
        <ecNumber evidence="5">3.4.16.4</ecNumber>
    </submittedName>
</protein>
<comment type="similarity">
    <text evidence="1">Belongs to the peptidase S13 family.</text>
</comment>
<sequence length="494" mass="53028">MTSDISRRIFLTGLLSGTATGAFAAPPQISLIPVARPTNLIPAAIGSLDQIIASANLSGDVGFAVADAKTGQMLESRGARKALPPASVTKAITAPYALDVLGAGHRFRTQILANGPIQNGTLKGDLYLVGGGDPVLSTDDLADMAASVKAKGINRINGKFIVIGTALPFVYSIDQGQPDHHGYNATISGLNVNFNRVHFEWKRDGKEYVTIMGAPAQRFKPVVNVAQMQIVDRKLPVYTYRRGNRIERWTVARSALGKGGARWLPVRNPELYAGDVFRAVAIEQGISLPAATVSDKSAKGTLIAENRSPSLGSLCRGMLKYSTNLTAEALGMTSSQMRNGTVDGLSVSASEMTKWAKAKLGVNAKFVDHSGLGDASRMAPQDMVKALARLQSGALPSLLKPIPMRDNDYKVMKNHPVTVRAKTGTLNFVSSLAGYLTAKDGTELVFAIFTADLSKRQKGRSSGDDRPRGARGWNRRSRLMQQQLLQRWGHIYGS</sequence>
<dbReference type="NCBIfam" id="TIGR00666">
    <property type="entry name" value="PBP4"/>
    <property type="match status" value="1"/>
</dbReference>
<evidence type="ECO:0000313" key="6">
    <source>
        <dbReference type="Proteomes" id="UP000777935"/>
    </source>
</evidence>
<keyword evidence="2 5" id="KW-0378">Hydrolase</keyword>
<reference evidence="5 6" key="1">
    <citation type="submission" date="2020-06" db="EMBL/GenBank/DDBJ databases">
        <title>Sulfitobacter algicola sp. nov., isolated from green algae.</title>
        <authorList>
            <person name="Wang C."/>
        </authorList>
    </citation>
    <scope>NUCLEOTIDE SEQUENCE [LARGE SCALE GENOMIC DNA]</scope>
    <source>
        <strain evidence="5 6">1151</strain>
    </source>
</reference>
<keyword evidence="5" id="KW-0645">Protease</keyword>
<dbReference type="PANTHER" id="PTHR30023">
    <property type="entry name" value="D-ALANYL-D-ALANINE CARBOXYPEPTIDASE"/>
    <property type="match status" value="1"/>
</dbReference>
<dbReference type="InterPro" id="IPR000667">
    <property type="entry name" value="Peptidase_S13"/>
</dbReference>
<accession>A0ABX2IXU2</accession>
<comment type="caution">
    <text evidence="5">The sequence shown here is derived from an EMBL/GenBank/DDBJ whole genome shotgun (WGS) entry which is preliminary data.</text>
</comment>
<gene>
    <name evidence="5" type="primary">dacB</name>
    <name evidence="5" type="ORF">HRQ87_13985</name>
</gene>
<proteinExistence type="inferred from homology"/>
<organism evidence="5 6">
    <name type="scientific">Parasulfitobacter algicola</name>
    <dbReference type="NCBI Taxonomy" id="2614809"/>
    <lineage>
        <taxon>Bacteria</taxon>
        <taxon>Pseudomonadati</taxon>
        <taxon>Pseudomonadota</taxon>
        <taxon>Alphaproteobacteria</taxon>
        <taxon>Rhodobacterales</taxon>
        <taxon>Roseobacteraceae</taxon>
        <taxon>Parasulfitobacter</taxon>
    </lineage>
</organism>
<dbReference type="Proteomes" id="UP000777935">
    <property type="component" value="Unassembled WGS sequence"/>
</dbReference>
<dbReference type="Gene3D" id="3.40.710.10">
    <property type="entry name" value="DD-peptidase/beta-lactamase superfamily"/>
    <property type="match status" value="2"/>
</dbReference>
<evidence type="ECO:0000313" key="5">
    <source>
        <dbReference type="EMBL" id="NSX55912.1"/>
    </source>
</evidence>
<dbReference type="GO" id="GO:0009002">
    <property type="term" value="F:serine-type D-Ala-D-Ala carboxypeptidase activity"/>
    <property type="evidence" value="ECO:0007669"/>
    <property type="project" value="UniProtKB-EC"/>
</dbReference>
<feature type="signal peptide" evidence="4">
    <location>
        <begin position="1"/>
        <end position="24"/>
    </location>
</feature>
<evidence type="ECO:0000256" key="1">
    <source>
        <dbReference type="ARBA" id="ARBA00006096"/>
    </source>
</evidence>
<dbReference type="Gene3D" id="3.50.80.20">
    <property type="entry name" value="D-Ala-D-Ala carboxypeptidase C, peptidase S13"/>
    <property type="match status" value="1"/>
</dbReference>
<feature type="chain" id="PRO_5045814721" evidence="4">
    <location>
        <begin position="25"/>
        <end position="494"/>
    </location>
</feature>
<dbReference type="PRINTS" id="PR00922">
    <property type="entry name" value="DADACBPTASE3"/>
</dbReference>